<feature type="compositionally biased region" description="Basic and acidic residues" evidence="7">
    <location>
        <begin position="347"/>
        <end position="360"/>
    </location>
</feature>
<feature type="domain" description="Caspase family p20" evidence="9">
    <location>
        <begin position="76"/>
        <end position="200"/>
    </location>
</feature>
<evidence type="ECO:0000256" key="5">
    <source>
        <dbReference type="ARBA" id="ARBA00023145"/>
    </source>
</evidence>
<dbReference type="SMART" id="SM00115">
    <property type="entry name" value="CASc"/>
    <property type="match status" value="1"/>
</dbReference>
<evidence type="ECO:0000259" key="9">
    <source>
        <dbReference type="PROSITE" id="PS50208"/>
    </source>
</evidence>
<gene>
    <name evidence="10" type="primary">LOC100175572</name>
</gene>
<evidence type="ECO:0000313" key="11">
    <source>
        <dbReference type="Proteomes" id="UP000008144"/>
    </source>
</evidence>
<accession>F6VGH4</accession>
<dbReference type="InterPro" id="IPR015917">
    <property type="entry name" value="Pept_C14A"/>
</dbReference>
<dbReference type="InterPro" id="IPR011600">
    <property type="entry name" value="Pept_C14_caspase"/>
</dbReference>
<comment type="similarity">
    <text evidence="1 6">Belongs to the peptidase C14A family.</text>
</comment>
<keyword evidence="4" id="KW-0788">Thiol protease</keyword>
<feature type="domain" description="Caspase family p10" evidence="8">
    <location>
        <begin position="225"/>
        <end position="318"/>
    </location>
</feature>
<reference evidence="10" key="2">
    <citation type="journal article" date="2008" name="Genome Biol.">
        <title>Improved genome assembly and evidence-based global gene model set for the chordate Ciona intestinalis: new insight into intron and operon populations.</title>
        <authorList>
            <person name="Satou Y."/>
            <person name="Mineta K."/>
            <person name="Ogasawara M."/>
            <person name="Sasakura Y."/>
            <person name="Shoguchi E."/>
            <person name="Ueno K."/>
            <person name="Yamada L."/>
            <person name="Matsumoto J."/>
            <person name="Wasserscheid J."/>
            <person name="Dewar K."/>
            <person name="Wiley G.B."/>
            <person name="Macmil S.L."/>
            <person name="Roe B.A."/>
            <person name="Zeller R.W."/>
            <person name="Hastings K.E."/>
            <person name="Lemaire P."/>
            <person name="Lindquist E."/>
            <person name="Endo T."/>
            <person name="Hotta K."/>
            <person name="Inaba K."/>
        </authorList>
    </citation>
    <scope>NUCLEOTIDE SEQUENCE [LARGE SCALE GENOMIC DNA]</scope>
    <source>
        <strain evidence="10">wild type</strain>
    </source>
</reference>
<evidence type="ECO:0000256" key="1">
    <source>
        <dbReference type="ARBA" id="ARBA00010134"/>
    </source>
</evidence>
<dbReference type="STRING" id="7719.ENSCINP00000011503"/>
<dbReference type="GO" id="GO:0006915">
    <property type="term" value="P:apoptotic process"/>
    <property type="evidence" value="ECO:0000318"/>
    <property type="project" value="GO_Central"/>
</dbReference>
<dbReference type="GO" id="GO:0004197">
    <property type="term" value="F:cysteine-type endopeptidase activity"/>
    <property type="evidence" value="ECO:0000318"/>
    <property type="project" value="GO_Central"/>
</dbReference>
<dbReference type="GeneID" id="100175572"/>
<dbReference type="PANTHER" id="PTHR10454:SF31">
    <property type="entry name" value="CASPASE-7"/>
    <property type="match status" value="1"/>
</dbReference>
<keyword evidence="3" id="KW-0378">Hydrolase</keyword>
<sequence>MERMSDETPRKPAAGDVLKIYKSEVKTNATSESDENIDAIRNSSDDFYKDDDDDGKGLVPTVLRQHMLEYYMKNERRGTFVVFNQENFDRMRHPRKGSGVDVEMLVKSANKLGFEDVRVLKNQTTDEIRDHLQELSYQDHSNCDCFVCVVLSHGESDGVLYTKDGDIHLKEILDSFKASRCPSLAGKPKLFFIQACRGEKRSTPVEIEYKFDVTDSTPPEEQTTTVFTIPAEADFLIAHATPEEFCAWRNRREGSRFIKALCGCLDRYAGDDIELLQILTVVNHHVSHGWDGEVYKYEKSKQIPSITTQLTAQLFFTKKSKNKICQEKPQGTIKENENANAQANDDFIAHEGQETEKEISRPIPSPRHKKTETQV</sequence>
<dbReference type="InParanoid" id="F6VGH4"/>
<evidence type="ECO:0000256" key="3">
    <source>
        <dbReference type="ARBA" id="ARBA00022801"/>
    </source>
</evidence>
<dbReference type="CDD" id="cd00032">
    <property type="entry name" value="CASc"/>
    <property type="match status" value="1"/>
</dbReference>
<dbReference type="SUPFAM" id="SSF52129">
    <property type="entry name" value="Caspase-like"/>
    <property type="match status" value="1"/>
</dbReference>
<dbReference type="PROSITE" id="PS01121">
    <property type="entry name" value="CASPASE_HIS"/>
    <property type="match status" value="1"/>
</dbReference>
<dbReference type="Gene3D" id="3.40.50.1460">
    <property type="match status" value="1"/>
</dbReference>
<dbReference type="InterPro" id="IPR002138">
    <property type="entry name" value="Pept_C14_p10"/>
</dbReference>
<dbReference type="PROSITE" id="PS50207">
    <property type="entry name" value="CASPASE_P10"/>
    <property type="match status" value="1"/>
</dbReference>
<dbReference type="HOGENOM" id="CLU_036904_2_1_1"/>
<dbReference type="PANTHER" id="PTHR10454">
    <property type="entry name" value="CASPASE"/>
    <property type="match status" value="1"/>
</dbReference>
<proteinExistence type="inferred from homology"/>
<name>F6VGH4_CIOIN</name>
<dbReference type="InterPro" id="IPR002398">
    <property type="entry name" value="Pept_C14"/>
</dbReference>
<dbReference type="PROSITE" id="PS50208">
    <property type="entry name" value="CASPASE_P20"/>
    <property type="match status" value="1"/>
</dbReference>
<dbReference type="Ensembl" id="ENSCINT00000011503.3">
    <property type="protein sequence ID" value="ENSCINP00000011503.3"/>
    <property type="gene ID" value="ENSCING00000005557.3"/>
</dbReference>
<dbReference type="AlphaFoldDB" id="F6VGH4"/>
<dbReference type="GeneTree" id="ENSGT00940000153232"/>
<dbReference type="InterPro" id="IPR001309">
    <property type="entry name" value="Pept_C14_p20"/>
</dbReference>
<dbReference type="GO" id="GO:0043525">
    <property type="term" value="P:positive regulation of neuron apoptotic process"/>
    <property type="evidence" value="ECO:0000318"/>
    <property type="project" value="GO_Central"/>
</dbReference>
<dbReference type="PROSITE" id="PS01122">
    <property type="entry name" value="CASPASE_CYS"/>
    <property type="match status" value="1"/>
</dbReference>
<protein>
    <submittedName>
        <fullName evidence="10">Caspase-3-like</fullName>
    </submittedName>
</protein>
<accession>A0A1W5BFY8</accession>
<keyword evidence="2" id="KW-0645">Protease</keyword>
<dbReference type="OrthoDB" id="6116485at2759"/>
<evidence type="ECO:0000256" key="2">
    <source>
        <dbReference type="ARBA" id="ARBA00022670"/>
    </source>
</evidence>
<evidence type="ECO:0000256" key="6">
    <source>
        <dbReference type="RuleBase" id="RU003971"/>
    </source>
</evidence>
<dbReference type="InterPro" id="IPR033139">
    <property type="entry name" value="Caspase_cys_AS"/>
</dbReference>
<dbReference type="InterPro" id="IPR029030">
    <property type="entry name" value="Caspase-like_dom_sf"/>
</dbReference>
<dbReference type="RefSeq" id="XP_018669804.1">
    <property type="nucleotide sequence ID" value="XM_018814259.2"/>
</dbReference>
<dbReference type="Pfam" id="PF00656">
    <property type="entry name" value="Peptidase_C14"/>
    <property type="match status" value="1"/>
</dbReference>
<dbReference type="OMA" id="ENTGMNV"/>
<dbReference type="FunFam" id="3.40.50.1460:FF:000043">
    <property type="entry name" value="caspase-3-like isoform X1"/>
    <property type="match status" value="1"/>
</dbReference>
<dbReference type="InterPro" id="IPR016129">
    <property type="entry name" value="Caspase_his_AS"/>
</dbReference>
<dbReference type="Proteomes" id="UP000008144">
    <property type="component" value="Chromosome 12"/>
</dbReference>
<dbReference type="EMBL" id="EAAA01001014">
    <property type="status" value="NOT_ANNOTATED_CDS"/>
    <property type="molecule type" value="Genomic_DNA"/>
</dbReference>
<keyword evidence="5" id="KW-0865">Zymogen</keyword>
<dbReference type="FunCoup" id="F6VGH4">
    <property type="interactions" value="1"/>
</dbReference>
<reference evidence="10" key="4">
    <citation type="submission" date="2025-09" db="UniProtKB">
        <authorList>
            <consortium name="Ensembl"/>
        </authorList>
    </citation>
    <scope>IDENTIFICATION</scope>
</reference>
<dbReference type="GO" id="GO:0005737">
    <property type="term" value="C:cytoplasm"/>
    <property type="evidence" value="ECO:0000318"/>
    <property type="project" value="GO_Central"/>
</dbReference>
<evidence type="ECO:0000256" key="7">
    <source>
        <dbReference type="SAM" id="MobiDB-lite"/>
    </source>
</evidence>
<reference evidence="11" key="1">
    <citation type="journal article" date="2002" name="Science">
        <title>The draft genome of Ciona intestinalis: insights into chordate and vertebrate origins.</title>
        <authorList>
            <person name="Dehal P."/>
            <person name="Satou Y."/>
            <person name="Campbell R.K."/>
            <person name="Chapman J."/>
            <person name="Degnan B."/>
            <person name="De Tomaso A."/>
            <person name="Davidson B."/>
            <person name="Di Gregorio A."/>
            <person name="Gelpke M."/>
            <person name="Goodstein D.M."/>
            <person name="Harafuji N."/>
            <person name="Hastings K.E."/>
            <person name="Ho I."/>
            <person name="Hotta K."/>
            <person name="Huang W."/>
            <person name="Kawashima T."/>
            <person name="Lemaire P."/>
            <person name="Martinez D."/>
            <person name="Meinertzhagen I.A."/>
            <person name="Necula S."/>
            <person name="Nonaka M."/>
            <person name="Putnam N."/>
            <person name="Rash S."/>
            <person name="Saiga H."/>
            <person name="Satake M."/>
            <person name="Terry A."/>
            <person name="Yamada L."/>
            <person name="Wang H.G."/>
            <person name="Awazu S."/>
            <person name="Azumi K."/>
            <person name="Boore J."/>
            <person name="Branno M."/>
            <person name="Chin-Bow S."/>
            <person name="DeSantis R."/>
            <person name="Doyle S."/>
            <person name="Francino P."/>
            <person name="Keys D.N."/>
            <person name="Haga S."/>
            <person name="Hayashi H."/>
            <person name="Hino K."/>
            <person name="Imai K.S."/>
            <person name="Inaba K."/>
            <person name="Kano S."/>
            <person name="Kobayashi K."/>
            <person name="Kobayashi M."/>
            <person name="Lee B.I."/>
            <person name="Makabe K.W."/>
            <person name="Manohar C."/>
            <person name="Matassi G."/>
            <person name="Medina M."/>
            <person name="Mochizuki Y."/>
            <person name="Mount S."/>
            <person name="Morishita T."/>
            <person name="Miura S."/>
            <person name="Nakayama A."/>
            <person name="Nishizaka S."/>
            <person name="Nomoto H."/>
            <person name="Ohta F."/>
            <person name="Oishi K."/>
            <person name="Rigoutsos I."/>
            <person name="Sano M."/>
            <person name="Sasaki A."/>
            <person name="Sasakura Y."/>
            <person name="Shoguchi E."/>
            <person name="Shin-i T."/>
            <person name="Spagnuolo A."/>
            <person name="Stainier D."/>
            <person name="Suzuki M.M."/>
            <person name="Tassy O."/>
            <person name="Takatori N."/>
            <person name="Tokuoka M."/>
            <person name="Yagi K."/>
            <person name="Yoshizaki F."/>
            <person name="Wada S."/>
            <person name="Zhang C."/>
            <person name="Hyatt P.D."/>
            <person name="Larimer F."/>
            <person name="Detter C."/>
            <person name="Doggett N."/>
            <person name="Glavina T."/>
            <person name="Hawkins T."/>
            <person name="Richardson P."/>
            <person name="Lucas S."/>
            <person name="Kohara Y."/>
            <person name="Levine M."/>
            <person name="Satoh N."/>
            <person name="Rokhsar D.S."/>
        </authorList>
    </citation>
    <scope>NUCLEOTIDE SEQUENCE [LARGE SCALE GENOMIC DNA]</scope>
</reference>
<evidence type="ECO:0000256" key="4">
    <source>
        <dbReference type="ARBA" id="ARBA00022807"/>
    </source>
</evidence>
<evidence type="ECO:0000313" key="10">
    <source>
        <dbReference type="Ensembl" id="ENSCINP00000011503.3"/>
    </source>
</evidence>
<keyword evidence="11" id="KW-1185">Reference proteome</keyword>
<dbReference type="GO" id="GO:0006508">
    <property type="term" value="P:proteolysis"/>
    <property type="evidence" value="ECO:0007669"/>
    <property type="project" value="UniProtKB-KW"/>
</dbReference>
<feature type="compositionally biased region" description="Basic residues" evidence="7">
    <location>
        <begin position="366"/>
        <end position="375"/>
    </location>
</feature>
<organism evidence="10 11">
    <name type="scientific">Ciona intestinalis</name>
    <name type="common">Transparent sea squirt</name>
    <name type="synonym">Ascidia intestinalis</name>
    <dbReference type="NCBI Taxonomy" id="7719"/>
    <lineage>
        <taxon>Eukaryota</taxon>
        <taxon>Metazoa</taxon>
        <taxon>Chordata</taxon>
        <taxon>Tunicata</taxon>
        <taxon>Ascidiacea</taxon>
        <taxon>Phlebobranchia</taxon>
        <taxon>Cionidae</taxon>
        <taxon>Ciona</taxon>
    </lineage>
</organism>
<evidence type="ECO:0000259" key="8">
    <source>
        <dbReference type="PROSITE" id="PS50207"/>
    </source>
</evidence>
<reference evidence="10" key="3">
    <citation type="submission" date="2025-08" db="UniProtKB">
        <authorList>
            <consortium name="Ensembl"/>
        </authorList>
    </citation>
    <scope>IDENTIFICATION</scope>
</reference>
<dbReference type="PRINTS" id="PR00376">
    <property type="entry name" value="IL1BCENZYME"/>
</dbReference>
<feature type="region of interest" description="Disordered" evidence="7">
    <location>
        <begin position="330"/>
        <end position="375"/>
    </location>
</feature>